<dbReference type="EMBL" id="JAGIZA010000010">
    <property type="protein sequence ID" value="MBP0494490.1"/>
    <property type="molecule type" value="Genomic_DNA"/>
</dbReference>
<evidence type="ECO:0000259" key="4">
    <source>
        <dbReference type="Pfam" id="PF03781"/>
    </source>
</evidence>
<dbReference type="PANTHER" id="PTHR23150:SF36">
    <property type="entry name" value="HERCYNINE OXYGENASE"/>
    <property type="match status" value="1"/>
</dbReference>
<dbReference type="PANTHER" id="PTHR23150">
    <property type="entry name" value="SULFATASE MODIFYING FACTOR 1, 2"/>
    <property type="match status" value="1"/>
</dbReference>
<protein>
    <submittedName>
        <fullName evidence="6">Ergothioneine biosynthesis protein EgtB</fullName>
    </submittedName>
</protein>
<accession>A0A940N0K5</accession>
<dbReference type="SUPFAM" id="SSF56436">
    <property type="entry name" value="C-type lectin-like"/>
    <property type="match status" value="1"/>
</dbReference>
<feature type="domain" description="DinB-like" evidence="5">
    <location>
        <begin position="20"/>
        <end position="146"/>
    </location>
</feature>
<dbReference type="Pfam" id="PF12867">
    <property type="entry name" value="DinB_2"/>
    <property type="match status" value="1"/>
</dbReference>
<dbReference type="GO" id="GO:0052699">
    <property type="term" value="P:ergothioneine biosynthetic process"/>
    <property type="evidence" value="ECO:0007669"/>
    <property type="project" value="InterPro"/>
</dbReference>
<evidence type="ECO:0000256" key="1">
    <source>
        <dbReference type="ARBA" id="ARBA00023002"/>
    </source>
</evidence>
<evidence type="ECO:0000256" key="2">
    <source>
        <dbReference type="ARBA" id="ARBA00023004"/>
    </source>
</evidence>
<dbReference type="Proteomes" id="UP000677537">
    <property type="component" value="Unassembled WGS sequence"/>
</dbReference>
<dbReference type="NCBIfam" id="TIGR03440">
    <property type="entry name" value="egtB_TIGR03440"/>
    <property type="match status" value="1"/>
</dbReference>
<dbReference type="InterPro" id="IPR042095">
    <property type="entry name" value="SUMF_sf"/>
</dbReference>
<evidence type="ECO:0000313" key="7">
    <source>
        <dbReference type="Proteomes" id="UP000677537"/>
    </source>
</evidence>
<feature type="domain" description="Sulfatase-modifying factor enzyme-like" evidence="4">
    <location>
        <begin position="317"/>
        <end position="394"/>
    </location>
</feature>
<dbReference type="InterPro" id="IPR017806">
    <property type="entry name" value="EgtB"/>
</dbReference>
<reference evidence="6" key="1">
    <citation type="submission" date="2021-03" db="EMBL/GenBank/DDBJ databases">
        <authorList>
            <person name="So Y."/>
        </authorList>
    </citation>
    <scope>NUCLEOTIDE SEQUENCE</scope>
    <source>
        <strain evidence="6">SG15</strain>
    </source>
</reference>
<dbReference type="AlphaFoldDB" id="A0A940N0K5"/>
<comment type="caution">
    <text evidence="6">The sequence shown here is derived from an EMBL/GenBank/DDBJ whole genome shotgun (WGS) entry which is preliminary data.</text>
</comment>
<organism evidence="6 7">
    <name type="scientific">Roseomonas indoligenes</name>
    <dbReference type="NCBI Taxonomy" id="2820811"/>
    <lineage>
        <taxon>Bacteria</taxon>
        <taxon>Pseudomonadati</taxon>
        <taxon>Pseudomonadota</taxon>
        <taxon>Alphaproteobacteria</taxon>
        <taxon>Acetobacterales</taxon>
        <taxon>Roseomonadaceae</taxon>
        <taxon>Roseomonas</taxon>
    </lineage>
</organism>
<dbReference type="InterPro" id="IPR005532">
    <property type="entry name" value="SUMF_dom"/>
</dbReference>
<evidence type="ECO:0000256" key="3">
    <source>
        <dbReference type="ARBA" id="ARBA00037882"/>
    </source>
</evidence>
<name>A0A940N0K5_9PROT</name>
<dbReference type="Gene3D" id="3.90.1580.10">
    <property type="entry name" value="paralog of FGE (formylglycine-generating enzyme)"/>
    <property type="match status" value="2"/>
</dbReference>
<dbReference type="InterPro" id="IPR016187">
    <property type="entry name" value="CTDL_fold"/>
</dbReference>
<gene>
    <name evidence="6" type="primary">egtB</name>
    <name evidence="6" type="ORF">J5Y10_17030</name>
</gene>
<comment type="pathway">
    <text evidence="3">Amino-acid biosynthesis; ergothioneine biosynthesis.</text>
</comment>
<feature type="domain" description="Sulfatase-modifying factor enzyme-like" evidence="4">
    <location>
        <begin position="179"/>
        <end position="313"/>
    </location>
</feature>
<keyword evidence="1" id="KW-0560">Oxidoreductase</keyword>
<dbReference type="InterPro" id="IPR051043">
    <property type="entry name" value="Sulfatase_Mod_Factor_Kinase"/>
</dbReference>
<sequence>MISPGLGTPPGQALLARYMAVRARTDRLTAPLSAEDQVVQSMPDASPAKWHRAHTTWFFETFLLRPHLPGYRPVREEYAFLFNSYYEAAGPRHARPQRGMITRPDCAAVGEYRAAVDAAMADLLREPSAEVAALVELGLRHEEQHQELLLTDILHALSLNPLRPAYDPDWEEPAASGVATMLDGPEGVVEIGRAGPGFAFDNETPRHRAYLMPYRIASAPVTNGEWLAFMESGGYGDPLLWMSEGWAARGAGEWEAPLHWERHDGAWMGFGPAGLKPVDPALPVRHISWYEADAYARWAGKRLPTEAEWEAASALPGLRDATGVVWQWTGSAYRPYPGFSPWAGAVGEYNGKFMIGQMVLRGGSLATPPGHAGPTYRNFFPPGARWQFSGLRLAEDVA</sequence>
<dbReference type="Pfam" id="PF03781">
    <property type="entry name" value="FGE-sulfatase"/>
    <property type="match status" value="2"/>
</dbReference>
<evidence type="ECO:0000259" key="5">
    <source>
        <dbReference type="Pfam" id="PF12867"/>
    </source>
</evidence>
<evidence type="ECO:0000313" key="6">
    <source>
        <dbReference type="EMBL" id="MBP0494490.1"/>
    </source>
</evidence>
<keyword evidence="7" id="KW-1185">Reference proteome</keyword>
<proteinExistence type="predicted"/>
<dbReference type="InterPro" id="IPR024775">
    <property type="entry name" value="DinB-like"/>
</dbReference>
<keyword evidence="2" id="KW-0408">Iron</keyword>